<reference evidence="2" key="3">
    <citation type="submission" date="2025-09" db="UniProtKB">
        <authorList>
            <consortium name="Ensembl"/>
        </authorList>
    </citation>
    <scope>IDENTIFICATION</scope>
</reference>
<feature type="signal peptide" evidence="1">
    <location>
        <begin position="1"/>
        <end position="18"/>
    </location>
</feature>
<accession>F6QCL0</accession>
<evidence type="ECO:0000313" key="2">
    <source>
        <dbReference type="Ensembl" id="ENSCINP00000020193.3"/>
    </source>
</evidence>
<dbReference type="Ensembl" id="ENSCINT00000020193.3">
    <property type="protein sequence ID" value="ENSCINP00000020193.3"/>
    <property type="gene ID" value="ENSCING00000010073.3"/>
</dbReference>
<organism evidence="2 3">
    <name type="scientific">Ciona intestinalis</name>
    <name type="common">Transparent sea squirt</name>
    <name type="synonym">Ascidia intestinalis</name>
    <dbReference type="NCBI Taxonomy" id="7719"/>
    <lineage>
        <taxon>Eukaryota</taxon>
        <taxon>Metazoa</taxon>
        <taxon>Chordata</taxon>
        <taxon>Tunicata</taxon>
        <taxon>Ascidiacea</taxon>
        <taxon>Phlebobranchia</taxon>
        <taxon>Cionidae</taxon>
        <taxon>Ciona</taxon>
    </lineage>
</organism>
<keyword evidence="3" id="KW-1185">Reference proteome</keyword>
<sequence>MKISIAFTVLAISLAVLGSPIEDTDVSLVTKTDFSENAQALLREASIRAVAYLCLGENVLPEIEETICAKALYTGMGTRTQPAVYASLDCIDCQVAEPVCWDACPVY</sequence>
<evidence type="ECO:0000313" key="3">
    <source>
        <dbReference type="Proteomes" id="UP000008144"/>
    </source>
</evidence>
<evidence type="ECO:0000256" key="1">
    <source>
        <dbReference type="SAM" id="SignalP"/>
    </source>
</evidence>
<reference evidence="3" key="1">
    <citation type="journal article" date="2002" name="Science">
        <title>The draft genome of Ciona intestinalis: insights into chordate and vertebrate origins.</title>
        <authorList>
            <person name="Dehal P."/>
            <person name="Satou Y."/>
            <person name="Campbell R.K."/>
            <person name="Chapman J."/>
            <person name="Degnan B."/>
            <person name="De Tomaso A."/>
            <person name="Davidson B."/>
            <person name="Di Gregorio A."/>
            <person name="Gelpke M."/>
            <person name="Goodstein D.M."/>
            <person name="Harafuji N."/>
            <person name="Hastings K.E."/>
            <person name="Ho I."/>
            <person name="Hotta K."/>
            <person name="Huang W."/>
            <person name="Kawashima T."/>
            <person name="Lemaire P."/>
            <person name="Martinez D."/>
            <person name="Meinertzhagen I.A."/>
            <person name="Necula S."/>
            <person name="Nonaka M."/>
            <person name="Putnam N."/>
            <person name="Rash S."/>
            <person name="Saiga H."/>
            <person name="Satake M."/>
            <person name="Terry A."/>
            <person name="Yamada L."/>
            <person name="Wang H.G."/>
            <person name="Awazu S."/>
            <person name="Azumi K."/>
            <person name="Boore J."/>
            <person name="Branno M."/>
            <person name="Chin-Bow S."/>
            <person name="DeSantis R."/>
            <person name="Doyle S."/>
            <person name="Francino P."/>
            <person name="Keys D.N."/>
            <person name="Haga S."/>
            <person name="Hayashi H."/>
            <person name="Hino K."/>
            <person name="Imai K.S."/>
            <person name="Inaba K."/>
            <person name="Kano S."/>
            <person name="Kobayashi K."/>
            <person name="Kobayashi M."/>
            <person name="Lee B.I."/>
            <person name="Makabe K.W."/>
            <person name="Manohar C."/>
            <person name="Matassi G."/>
            <person name="Medina M."/>
            <person name="Mochizuki Y."/>
            <person name="Mount S."/>
            <person name="Morishita T."/>
            <person name="Miura S."/>
            <person name="Nakayama A."/>
            <person name="Nishizaka S."/>
            <person name="Nomoto H."/>
            <person name="Ohta F."/>
            <person name="Oishi K."/>
            <person name="Rigoutsos I."/>
            <person name="Sano M."/>
            <person name="Sasaki A."/>
            <person name="Sasakura Y."/>
            <person name="Shoguchi E."/>
            <person name="Shin-i T."/>
            <person name="Spagnuolo A."/>
            <person name="Stainier D."/>
            <person name="Suzuki M.M."/>
            <person name="Tassy O."/>
            <person name="Takatori N."/>
            <person name="Tokuoka M."/>
            <person name="Yagi K."/>
            <person name="Yoshizaki F."/>
            <person name="Wada S."/>
            <person name="Zhang C."/>
            <person name="Hyatt P.D."/>
            <person name="Larimer F."/>
            <person name="Detter C."/>
            <person name="Doggett N."/>
            <person name="Glavina T."/>
            <person name="Hawkins T."/>
            <person name="Richardson P."/>
            <person name="Lucas S."/>
            <person name="Kohara Y."/>
            <person name="Levine M."/>
            <person name="Satoh N."/>
            <person name="Rokhsar D.S."/>
        </authorList>
    </citation>
    <scope>NUCLEOTIDE SEQUENCE [LARGE SCALE GENOMIC DNA]</scope>
</reference>
<protein>
    <submittedName>
        <fullName evidence="2">Uncharacterized protein</fullName>
    </submittedName>
</protein>
<feature type="chain" id="PRO_5014089881" evidence="1">
    <location>
        <begin position="19"/>
        <end position="107"/>
    </location>
</feature>
<name>F6QCL0_CIOIN</name>
<accession>A0A1W2WEC3</accession>
<reference evidence="2" key="2">
    <citation type="submission" date="2025-08" db="UniProtKB">
        <authorList>
            <consortium name="Ensembl"/>
        </authorList>
    </citation>
    <scope>IDENTIFICATION</scope>
</reference>
<dbReference type="OMA" id="RTQPAVY"/>
<dbReference type="Proteomes" id="UP000008144">
    <property type="component" value="Unassembled WGS sequence"/>
</dbReference>
<dbReference type="InParanoid" id="F6QCL0"/>
<keyword evidence="1" id="KW-0732">Signal</keyword>
<proteinExistence type="predicted"/>
<dbReference type="HOGENOM" id="CLU_175676_0_0_1"/>
<dbReference type="AlphaFoldDB" id="F6QCL0"/>
<dbReference type="GeneTree" id="ENSGT00390000004048"/>